<feature type="domain" description="Ig-like" evidence="4">
    <location>
        <begin position="1"/>
        <end position="57"/>
    </location>
</feature>
<dbReference type="InterPro" id="IPR003599">
    <property type="entry name" value="Ig_sub"/>
</dbReference>
<dbReference type="SMART" id="SM00408">
    <property type="entry name" value="IGc2"/>
    <property type="match status" value="3"/>
</dbReference>
<evidence type="ECO:0000259" key="4">
    <source>
        <dbReference type="PROSITE" id="PS50835"/>
    </source>
</evidence>
<evidence type="ECO:0000313" key="5">
    <source>
        <dbReference type="EMBL" id="EJW74129.1"/>
    </source>
</evidence>
<dbReference type="SUPFAM" id="SSF48726">
    <property type="entry name" value="Immunoglobulin"/>
    <property type="match status" value="3"/>
</dbReference>
<dbReference type="InterPro" id="IPR003598">
    <property type="entry name" value="Ig_sub2"/>
</dbReference>
<dbReference type="Proteomes" id="UP000004810">
    <property type="component" value="Unassembled WGS sequence"/>
</dbReference>
<sequence length="315" mass="36368">VEWFKDGIPIDMDRAHLTYRSGVCTMELFSSRMDDAGTYRCEATNSLGTDYTECTVNSDALYLIDPSTNNFYLEYYSSLKKHRPSEYHIHDTWFSREEGQPRFIVKPFSTSCDEGGNATFSCRVIASSPPIVTWHKEADELKQSTKYMKKYTDNNYMIVINRVRPEDAGEYTVRAKNSYGSKEEVAFLKVTESTRRQSNLIVSEFEKRAYVMREPELFKERQSAPKFTFHLRSRLIQKNHPCKLICNVQGDPIPKVEWFKDGIPIDMDRAHLTYRSGVCTMELFSSRMDDAGTYRCEATNSLGTDYTECTVNVQG</sequence>
<organism evidence="5 6">
    <name type="scientific">Wuchereria bancrofti</name>
    <dbReference type="NCBI Taxonomy" id="6293"/>
    <lineage>
        <taxon>Eukaryota</taxon>
        <taxon>Metazoa</taxon>
        <taxon>Ecdysozoa</taxon>
        <taxon>Nematoda</taxon>
        <taxon>Chromadorea</taxon>
        <taxon>Rhabditida</taxon>
        <taxon>Spirurina</taxon>
        <taxon>Spiruromorpha</taxon>
        <taxon>Filarioidea</taxon>
        <taxon>Onchocercidae</taxon>
        <taxon>Wuchereria</taxon>
    </lineage>
</organism>
<keyword evidence="3" id="KW-0393">Immunoglobulin domain</keyword>
<feature type="non-terminal residue" evidence="5">
    <location>
        <position position="1"/>
    </location>
</feature>
<comment type="subcellular location">
    <subcellularLocation>
        <location evidence="1">Cytoplasm</location>
    </subcellularLocation>
</comment>
<name>J9EFF4_WUCBA</name>
<evidence type="ECO:0000256" key="3">
    <source>
        <dbReference type="ARBA" id="ARBA00023319"/>
    </source>
</evidence>
<dbReference type="Gene3D" id="2.60.40.10">
    <property type="entry name" value="Immunoglobulins"/>
    <property type="match status" value="3"/>
</dbReference>
<proteinExistence type="predicted"/>
<dbReference type="InterPro" id="IPR013098">
    <property type="entry name" value="Ig_I-set"/>
</dbReference>
<dbReference type="PANTHER" id="PTHR47633">
    <property type="entry name" value="IMMUNOGLOBULIN"/>
    <property type="match status" value="1"/>
</dbReference>
<gene>
    <name evidence="5" type="ORF">WUBG_14962</name>
</gene>
<dbReference type="InterPro" id="IPR007110">
    <property type="entry name" value="Ig-like_dom"/>
</dbReference>
<protein>
    <recommendedName>
        <fullName evidence="4">Ig-like domain-containing protein</fullName>
    </recommendedName>
</protein>
<evidence type="ECO:0000256" key="1">
    <source>
        <dbReference type="ARBA" id="ARBA00004496"/>
    </source>
</evidence>
<dbReference type="GO" id="GO:0031672">
    <property type="term" value="C:A band"/>
    <property type="evidence" value="ECO:0007669"/>
    <property type="project" value="UniProtKB-ARBA"/>
</dbReference>
<reference evidence="6" key="1">
    <citation type="submission" date="2012-08" db="EMBL/GenBank/DDBJ databases">
        <title>The Genome Sequence of Wuchereria bancrofti.</title>
        <authorList>
            <person name="Nutman T.B."/>
            <person name="Fink D.L."/>
            <person name="Russ C."/>
            <person name="Young S."/>
            <person name="Zeng Q."/>
            <person name="Koehrsen M."/>
            <person name="Alvarado L."/>
            <person name="Berlin A."/>
            <person name="Chapman S.B."/>
            <person name="Chen Z."/>
            <person name="Freedman E."/>
            <person name="Gellesch M."/>
            <person name="Goldberg J."/>
            <person name="Griggs A."/>
            <person name="Gujja S."/>
            <person name="Heilman E.R."/>
            <person name="Heiman D."/>
            <person name="Hepburn T."/>
            <person name="Howarth C."/>
            <person name="Jen D."/>
            <person name="Larson L."/>
            <person name="Lewis B."/>
            <person name="Mehta T."/>
            <person name="Park D."/>
            <person name="Pearson M."/>
            <person name="Roberts A."/>
            <person name="Saif S."/>
            <person name="Shea T."/>
            <person name="Shenoy N."/>
            <person name="Sisk P."/>
            <person name="Stolte C."/>
            <person name="Sykes S."/>
            <person name="Walk T."/>
            <person name="White J."/>
            <person name="Yandava C."/>
            <person name="Haas B."/>
            <person name="Henn M.R."/>
            <person name="Nusbaum C."/>
            <person name="Birren B."/>
        </authorList>
    </citation>
    <scope>NUCLEOTIDE SEQUENCE [LARGE SCALE GENOMIC DNA]</scope>
    <source>
        <strain evidence="6">NA</strain>
    </source>
</reference>
<dbReference type="FunFam" id="2.60.40.10:FF:000425">
    <property type="entry name" value="Myosin light chain kinase"/>
    <property type="match status" value="1"/>
</dbReference>
<dbReference type="PANTHER" id="PTHR47633:SF4">
    <property type="entry name" value="MYOPALLADIN ISOFORM X1"/>
    <property type="match status" value="1"/>
</dbReference>
<evidence type="ECO:0000256" key="2">
    <source>
        <dbReference type="ARBA" id="ARBA00022490"/>
    </source>
</evidence>
<feature type="domain" description="Ig-like" evidence="4">
    <location>
        <begin position="225"/>
        <end position="312"/>
    </location>
</feature>
<evidence type="ECO:0000313" key="6">
    <source>
        <dbReference type="Proteomes" id="UP000004810"/>
    </source>
</evidence>
<dbReference type="PROSITE" id="PS50835">
    <property type="entry name" value="IG_LIKE"/>
    <property type="match status" value="3"/>
</dbReference>
<comment type="caution">
    <text evidence="5">The sequence shown here is derived from an EMBL/GenBank/DDBJ whole genome shotgun (WGS) entry which is preliminary data.</text>
</comment>
<dbReference type="GO" id="GO:0019899">
    <property type="term" value="F:enzyme binding"/>
    <property type="evidence" value="ECO:0007669"/>
    <property type="project" value="UniProtKB-ARBA"/>
</dbReference>
<dbReference type="InterPro" id="IPR036179">
    <property type="entry name" value="Ig-like_dom_sf"/>
</dbReference>
<dbReference type="SMART" id="SM00409">
    <property type="entry name" value="IG"/>
    <property type="match status" value="2"/>
</dbReference>
<accession>J9EFF4</accession>
<dbReference type="AlphaFoldDB" id="J9EFF4"/>
<dbReference type="FunFam" id="2.60.40.10:FF:000460">
    <property type="entry name" value="Bent, isoform J"/>
    <property type="match status" value="1"/>
</dbReference>
<keyword evidence="2" id="KW-0963">Cytoplasm</keyword>
<feature type="domain" description="Ig-like" evidence="4">
    <location>
        <begin position="101"/>
        <end position="191"/>
    </location>
</feature>
<dbReference type="InterPro" id="IPR013783">
    <property type="entry name" value="Ig-like_fold"/>
</dbReference>
<dbReference type="EMBL" id="ADBV01012806">
    <property type="protein sequence ID" value="EJW74129.1"/>
    <property type="molecule type" value="Genomic_DNA"/>
</dbReference>
<feature type="non-terminal residue" evidence="5">
    <location>
        <position position="315"/>
    </location>
</feature>
<dbReference type="Pfam" id="PF07679">
    <property type="entry name" value="I-set"/>
    <property type="match status" value="3"/>
</dbReference>